<keyword evidence="2" id="KW-1185">Reference proteome</keyword>
<name>A0A0A2LEY1_PENIT</name>
<dbReference type="STRING" id="40296.A0A0A2LEY1"/>
<dbReference type="AlphaFoldDB" id="A0A0A2LEY1"/>
<proteinExistence type="predicted"/>
<dbReference type="EMBL" id="JQGA01000513">
    <property type="protein sequence ID" value="KGO75175.1"/>
    <property type="molecule type" value="Genomic_DNA"/>
</dbReference>
<accession>A0A0A2LEY1</accession>
<sequence length="118" mass="13659">MFAVADSPDIEGLMSMAIDLTYRTLMEELKQDVFVSLVREAYAQRVSSTKLRSGLVENLFESIIRSPPWDWDWIMDLYDEPRFGRDLLFFGPVRRELKGIGNFYMSDEAIKKNAVLKG</sequence>
<reference evidence="1 2" key="1">
    <citation type="journal article" date="2015" name="Mol. Plant Microbe Interact.">
        <title>Genome, transcriptome, and functional analyses of Penicillium expansum provide new insights into secondary metabolism and pathogenicity.</title>
        <authorList>
            <person name="Ballester A.R."/>
            <person name="Marcet-Houben M."/>
            <person name="Levin E."/>
            <person name="Sela N."/>
            <person name="Selma-Lazaro C."/>
            <person name="Carmona L."/>
            <person name="Wisniewski M."/>
            <person name="Droby S."/>
            <person name="Gonzalez-Candelas L."/>
            <person name="Gabaldon T."/>
        </authorList>
    </citation>
    <scope>NUCLEOTIDE SEQUENCE [LARGE SCALE GENOMIC DNA]</scope>
    <source>
        <strain evidence="1 2">PHI-1</strain>
    </source>
</reference>
<dbReference type="Proteomes" id="UP000030104">
    <property type="component" value="Unassembled WGS sequence"/>
</dbReference>
<organism evidence="1 2">
    <name type="scientific">Penicillium italicum</name>
    <name type="common">Blue mold</name>
    <dbReference type="NCBI Taxonomy" id="40296"/>
    <lineage>
        <taxon>Eukaryota</taxon>
        <taxon>Fungi</taxon>
        <taxon>Dikarya</taxon>
        <taxon>Ascomycota</taxon>
        <taxon>Pezizomycotina</taxon>
        <taxon>Eurotiomycetes</taxon>
        <taxon>Eurotiomycetidae</taxon>
        <taxon>Eurotiales</taxon>
        <taxon>Aspergillaceae</taxon>
        <taxon>Penicillium</taxon>
    </lineage>
</organism>
<gene>
    <name evidence="1" type="ORF">PITC_057960</name>
</gene>
<protein>
    <submittedName>
        <fullName evidence="1">Uncharacterized protein</fullName>
    </submittedName>
</protein>
<dbReference type="HOGENOM" id="CLU_2073957_0_0_1"/>
<comment type="caution">
    <text evidence="1">The sequence shown here is derived from an EMBL/GenBank/DDBJ whole genome shotgun (WGS) entry which is preliminary data.</text>
</comment>
<evidence type="ECO:0000313" key="1">
    <source>
        <dbReference type="EMBL" id="KGO75175.1"/>
    </source>
</evidence>
<evidence type="ECO:0000313" key="2">
    <source>
        <dbReference type="Proteomes" id="UP000030104"/>
    </source>
</evidence>